<feature type="transmembrane region" description="Helical" evidence="2">
    <location>
        <begin position="476"/>
        <end position="497"/>
    </location>
</feature>
<accession>A0AAV9PAY2</accession>
<feature type="region of interest" description="Disordered" evidence="1">
    <location>
        <begin position="52"/>
        <end position="165"/>
    </location>
</feature>
<evidence type="ECO:0000256" key="1">
    <source>
        <dbReference type="SAM" id="MobiDB-lite"/>
    </source>
</evidence>
<reference evidence="3 4" key="1">
    <citation type="submission" date="2023-08" db="EMBL/GenBank/DDBJ databases">
        <title>Black Yeasts Isolated from many extreme environments.</title>
        <authorList>
            <person name="Coleine C."/>
            <person name="Stajich J.E."/>
            <person name="Selbmann L."/>
        </authorList>
    </citation>
    <scope>NUCLEOTIDE SEQUENCE [LARGE SCALE GENOMIC DNA]</scope>
    <source>
        <strain evidence="3 4">CCFEE 5935</strain>
    </source>
</reference>
<evidence type="ECO:0000313" key="4">
    <source>
        <dbReference type="Proteomes" id="UP001337655"/>
    </source>
</evidence>
<feature type="compositionally biased region" description="Basic and acidic residues" evidence="1">
    <location>
        <begin position="79"/>
        <end position="90"/>
    </location>
</feature>
<organism evidence="3 4">
    <name type="scientific">Saxophila tyrrhenica</name>
    <dbReference type="NCBI Taxonomy" id="1690608"/>
    <lineage>
        <taxon>Eukaryota</taxon>
        <taxon>Fungi</taxon>
        <taxon>Dikarya</taxon>
        <taxon>Ascomycota</taxon>
        <taxon>Pezizomycotina</taxon>
        <taxon>Dothideomycetes</taxon>
        <taxon>Dothideomycetidae</taxon>
        <taxon>Mycosphaerellales</taxon>
        <taxon>Extremaceae</taxon>
        <taxon>Saxophila</taxon>
    </lineage>
</organism>
<keyword evidence="2" id="KW-0472">Membrane</keyword>
<feature type="region of interest" description="Disordered" evidence="1">
    <location>
        <begin position="285"/>
        <end position="308"/>
    </location>
</feature>
<feature type="region of interest" description="Disordered" evidence="1">
    <location>
        <begin position="234"/>
        <end position="271"/>
    </location>
</feature>
<dbReference type="EMBL" id="JAVRRT010000009">
    <property type="protein sequence ID" value="KAK5168984.1"/>
    <property type="molecule type" value="Genomic_DNA"/>
</dbReference>
<keyword evidence="2" id="KW-0812">Transmembrane</keyword>
<feature type="compositionally biased region" description="Polar residues" evidence="1">
    <location>
        <begin position="8"/>
        <end position="32"/>
    </location>
</feature>
<keyword evidence="4" id="KW-1185">Reference proteome</keyword>
<name>A0AAV9PAY2_9PEZI</name>
<feature type="transmembrane region" description="Helical" evidence="2">
    <location>
        <begin position="518"/>
        <end position="542"/>
    </location>
</feature>
<dbReference type="GeneID" id="89927633"/>
<evidence type="ECO:0000313" key="3">
    <source>
        <dbReference type="EMBL" id="KAK5168984.1"/>
    </source>
</evidence>
<sequence>MDGFLQADTENVRISKSPRRSPQITESLTSPIRSVQALQMESLHSQADVGMRTTDFFEDSSEPSLHSEDHGVVAPDANLIDRNETAEKRRQTFPSSEPFAPQSESRPGRAGQDRQGYQRLAAQEAPPRPRRMNTASSSFNGSVDELLPQEHPSSPPELRRSRNVTGYTPRSSALLDRQELHHSLMPTPKVDPTLGAYAIAHEITLNALMRDEAALDRSLQSFAPLSAEGRQSILTTAFDPRSPRRPDFSSPATAKKSVHVVPPPIDTTVPKRSIPADIVRTPYPFSPDHPKRKDFGQNSPASAGVGCASSTESTLTVSIRRRNANSKARVTSLTIPATNDFTAVRSHSVGAKERHFKALDFDDSQFFLELRRYYKELSGPLRFLSARSLRRIAVSGAATKAADVGEEQILRHYRKPALGQSRYAFVHWAHRLASATSSRFERSEGGTPEGESKETPISSEHPEGLEFVVSWSVLRILVAMLLVFALSTAAALLWIFLGRSTSADWPPRGGFRDAGDRVGAGVLVGICVLLFGASSIAGWLGLSWLVI</sequence>
<feature type="region of interest" description="Disordered" evidence="1">
    <location>
        <begin position="439"/>
        <end position="459"/>
    </location>
</feature>
<dbReference type="Proteomes" id="UP001337655">
    <property type="component" value="Unassembled WGS sequence"/>
</dbReference>
<gene>
    <name evidence="3" type="ORF">LTR77_006293</name>
</gene>
<comment type="caution">
    <text evidence="3">The sequence shown here is derived from an EMBL/GenBank/DDBJ whole genome shotgun (WGS) entry which is preliminary data.</text>
</comment>
<dbReference type="AlphaFoldDB" id="A0AAV9PAY2"/>
<keyword evidence="2" id="KW-1133">Transmembrane helix</keyword>
<proteinExistence type="predicted"/>
<evidence type="ECO:0000256" key="2">
    <source>
        <dbReference type="SAM" id="Phobius"/>
    </source>
</evidence>
<feature type="region of interest" description="Disordered" evidence="1">
    <location>
        <begin position="1"/>
        <end position="32"/>
    </location>
</feature>
<protein>
    <submittedName>
        <fullName evidence="3">Uncharacterized protein</fullName>
    </submittedName>
</protein>
<dbReference type="RefSeq" id="XP_064658450.1">
    <property type="nucleotide sequence ID" value="XM_064803535.1"/>
</dbReference>